<evidence type="ECO:0000313" key="1">
    <source>
        <dbReference type="EMBL" id="TGX83170.1"/>
    </source>
</evidence>
<dbReference type="Proteomes" id="UP000308886">
    <property type="component" value="Unassembled WGS sequence"/>
</dbReference>
<name>A0AC61QS36_9BACT</name>
<protein>
    <submittedName>
        <fullName evidence="1">Peptidase</fullName>
    </submittedName>
</protein>
<keyword evidence="2" id="KW-1185">Reference proteome</keyword>
<evidence type="ECO:0000313" key="2">
    <source>
        <dbReference type="Proteomes" id="UP000308886"/>
    </source>
</evidence>
<sequence>MSYRNILHTLLLILLFPTAMLGQKEKMSSLVRKAWLEHSATMRSKGERGETEKQRITAFVKTASGVVPEGCRVLAEFPNNLFIASIPLARLGDMARRNDVVRIEAGMPCTATNDTAAVVTRQGLVWEMPREEQPMLHGYTGRGVVVGLMDIGFDLTHPTFLTGDGKSLRIRALWDQLDRTESGLPVIDADTVTVGRQYVGDDALMAKSHSTDATFISHGTHTAGSAAGSGRNGSGMTPYRGMAPDADICLVANYTSDNHAIVPEEERYRYTSATDILGFKYIFDYAASVGKPCVASFSEGSRMGFYGDDILMQEALAALQGEGRIIVASAGNEAIHNTHMLKAAEKPSAGAFIQTAQRPCYTFRSTGSMTIRLTFYPDGMPPVAKDITTEEILTCEDGFLTDTVRLGGITFPIAAAAYSSAYNNGETATEFLISRTDNGFVGRDISVSLELIGEGTEIEAYSLGGYFTANTLNPALADCDNTHNILSPGGLEGILCVGATNARNGYHNHAGIWQTYNYGAAEHRADYSSIGPTVAGLVKPDVCAPGTYIKSALSGTYIANGGDLRTCTEQFAFDGRTYGWAAFTGTSMSTPVVSGIVATWLEACPTLTPRQVTDIIAHTANPVPSDSQSSRNPLTYGELREKNVMDGYGVIDAYAGLRYILDGNATGIRDIDAQGKGNGECNGSGVVYDLHGRRVVTPVPGRIYVRNGRKKIFK</sequence>
<proteinExistence type="predicted"/>
<reference evidence="1" key="1">
    <citation type="submission" date="2019-04" db="EMBL/GenBank/DDBJ databases">
        <title>Microbes associate with the intestines of laboratory mice.</title>
        <authorList>
            <person name="Navarre W."/>
            <person name="Wong E."/>
            <person name="Huang K."/>
            <person name="Tropini C."/>
            <person name="Ng K."/>
            <person name="Yu B."/>
        </authorList>
    </citation>
    <scope>NUCLEOTIDE SEQUENCE</scope>
    <source>
        <strain evidence="1">NM73_A23</strain>
    </source>
</reference>
<dbReference type="EMBL" id="SRZC01000005">
    <property type="protein sequence ID" value="TGX83170.1"/>
    <property type="molecule type" value="Genomic_DNA"/>
</dbReference>
<comment type="caution">
    <text evidence="1">The sequence shown here is derived from an EMBL/GenBank/DDBJ whole genome shotgun (WGS) entry which is preliminary data.</text>
</comment>
<organism evidence="1 2">
    <name type="scientific">Palleniella muris</name>
    <dbReference type="NCBI Taxonomy" id="3038145"/>
    <lineage>
        <taxon>Bacteria</taxon>
        <taxon>Pseudomonadati</taxon>
        <taxon>Bacteroidota</taxon>
        <taxon>Bacteroidia</taxon>
        <taxon>Bacteroidales</taxon>
        <taxon>Prevotellaceae</taxon>
        <taxon>Palleniella</taxon>
    </lineage>
</organism>
<accession>A0AC61QS36</accession>
<gene>
    <name evidence="1" type="ORF">E5358_04290</name>
</gene>